<evidence type="ECO:0000256" key="1">
    <source>
        <dbReference type="SAM" id="MobiDB-lite"/>
    </source>
</evidence>
<dbReference type="AlphaFoldDB" id="A0A8H6I2G3"/>
<dbReference type="EMBL" id="JACGCI010000021">
    <property type="protein sequence ID" value="KAF6757695.1"/>
    <property type="molecule type" value="Genomic_DNA"/>
</dbReference>
<gene>
    <name evidence="2" type="ORF">DFP72DRAFT_1065488</name>
</gene>
<proteinExistence type="predicted"/>
<keyword evidence="3" id="KW-1185">Reference proteome</keyword>
<accession>A0A8H6I2G3</accession>
<evidence type="ECO:0000313" key="2">
    <source>
        <dbReference type="EMBL" id="KAF6757695.1"/>
    </source>
</evidence>
<organism evidence="2 3">
    <name type="scientific">Ephemerocybe angulata</name>
    <dbReference type="NCBI Taxonomy" id="980116"/>
    <lineage>
        <taxon>Eukaryota</taxon>
        <taxon>Fungi</taxon>
        <taxon>Dikarya</taxon>
        <taxon>Basidiomycota</taxon>
        <taxon>Agaricomycotina</taxon>
        <taxon>Agaricomycetes</taxon>
        <taxon>Agaricomycetidae</taxon>
        <taxon>Agaricales</taxon>
        <taxon>Agaricineae</taxon>
        <taxon>Psathyrellaceae</taxon>
        <taxon>Ephemerocybe</taxon>
    </lineage>
</organism>
<reference evidence="2 3" key="1">
    <citation type="submission" date="2020-07" db="EMBL/GenBank/DDBJ databases">
        <title>Comparative genomics of pyrophilous fungi reveals a link between fire events and developmental genes.</title>
        <authorList>
            <consortium name="DOE Joint Genome Institute"/>
            <person name="Steindorff A.S."/>
            <person name="Carver A."/>
            <person name="Calhoun S."/>
            <person name="Stillman K."/>
            <person name="Liu H."/>
            <person name="Lipzen A."/>
            <person name="Pangilinan J."/>
            <person name="Labutti K."/>
            <person name="Bruns T.D."/>
            <person name="Grigoriev I.V."/>
        </authorList>
    </citation>
    <scope>NUCLEOTIDE SEQUENCE [LARGE SCALE GENOMIC DNA]</scope>
    <source>
        <strain evidence="2 3">CBS 144469</strain>
    </source>
</reference>
<protein>
    <submittedName>
        <fullName evidence="2">Uncharacterized protein</fullName>
    </submittedName>
</protein>
<dbReference type="Proteomes" id="UP000521943">
    <property type="component" value="Unassembled WGS sequence"/>
</dbReference>
<sequence>MSTNRTLQHIPQVVLNFWSLGHCRNYLGVNTTMPQRLRLSIRTCDDNSREVIANRSPAATNVGLLKLGLRSSWAYWSLEAKEICSRNKRIKFYYEKCTHPPSARQVDSGLAGSTATSNIEIQMALRTRRPTLGSTMPENPDAAATLVEGEQRAA</sequence>
<comment type="caution">
    <text evidence="2">The sequence shown here is derived from an EMBL/GenBank/DDBJ whole genome shotgun (WGS) entry which is preliminary data.</text>
</comment>
<name>A0A8H6I2G3_9AGAR</name>
<feature type="region of interest" description="Disordered" evidence="1">
    <location>
        <begin position="128"/>
        <end position="154"/>
    </location>
</feature>
<evidence type="ECO:0000313" key="3">
    <source>
        <dbReference type="Proteomes" id="UP000521943"/>
    </source>
</evidence>